<evidence type="ECO:0000313" key="2">
    <source>
        <dbReference type="Proteomes" id="UP000287166"/>
    </source>
</evidence>
<evidence type="ECO:0000313" key="1">
    <source>
        <dbReference type="EMBL" id="GBE82752.1"/>
    </source>
</evidence>
<dbReference type="InParanoid" id="A0A401GKS7"/>
<dbReference type="Proteomes" id="UP000287166">
    <property type="component" value="Unassembled WGS sequence"/>
</dbReference>
<dbReference type="GeneID" id="38779669"/>
<dbReference type="AlphaFoldDB" id="A0A401GKS7"/>
<name>A0A401GKS7_9APHY</name>
<reference evidence="1 2" key="1">
    <citation type="journal article" date="2018" name="Sci. Rep.">
        <title>Genome sequence of the cauliflower mushroom Sparassis crispa (Hanabiratake) and its association with beneficial usage.</title>
        <authorList>
            <person name="Kiyama R."/>
            <person name="Furutani Y."/>
            <person name="Kawaguchi K."/>
            <person name="Nakanishi T."/>
        </authorList>
    </citation>
    <scope>NUCLEOTIDE SEQUENCE [LARGE SCALE GENOMIC DNA]</scope>
</reference>
<dbReference type="RefSeq" id="XP_027613665.1">
    <property type="nucleotide sequence ID" value="XM_027757864.1"/>
</dbReference>
<comment type="caution">
    <text evidence="1">The sequence shown here is derived from an EMBL/GenBank/DDBJ whole genome shotgun (WGS) entry which is preliminary data.</text>
</comment>
<keyword evidence="2" id="KW-1185">Reference proteome</keyword>
<protein>
    <submittedName>
        <fullName evidence="1">Uncharacterized protein</fullName>
    </submittedName>
</protein>
<gene>
    <name evidence="1" type="ORF">SCP_0411370</name>
</gene>
<organism evidence="1 2">
    <name type="scientific">Sparassis crispa</name>
    <dbReference type="NCBI Taxonomy" id="139825"/>
    <lineage>
        <taxon>Eukaryota</taxon>
        <taxon>Fungi</taxon>
        <taxon>Dikarya</taxon>
        <taxon>Basidiomycota</taxon>
        <taxon>Agaricomycotina</taxon>
        <taxon>Agaricomycetes</taxon>
        <taxon>Polyporales</taxon>
        <taxon>Sparassidaceae</taxon>
        <taxon>Sparassis</taxon>
    </lineage>
</organism>
<sequence length="214" mass="25014">MSTFKFPSSEEIIDEDWCIRDRLPRHCGGWERPYSAPFGKLLEHWQARDKGYIGKKETYPRAQDVRFFEPTDPSFWPIVIVSSENVLPESIDDTLKKFSLFVVEEIETPLPDQNITCMGVYVMKDMEKNLTVKGWNKLPEKTKNACIELELQLSWLREHSSSEDVAPMIFSKDTIRKNYDGGVSQLSLLVLERKDFRVKPWESWTVLQKSQNPH</sequence>
<dbReference type="EMBL" id="BFAD01000004">
    <property type="protein sequence ID" value="GBE82752.1"/>
    <property type="molecule type" value="Genomic_DNA"/>
</dbReference>
<proteinExistence type="predicted"/>
<accession>A0A401GKS7</accession>